<comment type="caution">
    <text evidence="1">The sequence shown here is derived from an EMBL/GenBank/DDBJ whole genome shotgun (WGS) entry which is preliminary data.</text>
</comment>
<accession>A0A1E3X4E4</accession>
<sequence>MRNKKLLILIILSVAAVLSLIYGIATTPKGRRGLISMPADVYQDEKAQLTKGVIPTKRDAKRTGFVSWGRDPFLLPQEPAKTSTRLNLNGIIWDEEDPIAIINDNFIEIGDKIEKNTVVDIKEDSVILNDGANDFELRLE</sequence>
<evidence type="ECO:0000313" key="1">
    <source>
        <dbReference type="EMBL" id="ODS30477.1"/>
    </source>
</evidence>
<dbReference type="Gene3D" id="2.30.30.830">
    <property type="match status" value="1"/>
</dbReference>
<protein>
    <submittedName>
        <fullName evidence="1">Uncharacterized protein</fullName>
    </submittedName>
</protein>
<organism evidence="1 2">
    <name type="scientific">Candidatus Scalindua rubra</name>
    <dbReference type="NCBI Taxonomy" id="1872076"/>
    <lineage>
        <taxon>Bacteria</taxon>
        <taxon>Pseudomonadati</taxon>
        <taxon>Planctomycetota</taxon>
        <taxon>Candidatus Brocadiia</taxon>
        <taxon>Candidatus Brocadiales</taxon>
        <taxon>Candidatus Scalinduaceae</taxon>
        <taxon>Candidatus Scalindua</taxon>
    </lineage>
</organism>
<gene>
    <name evidence="1" type="ORF">SCARUB_04417</name>
</gene>
<name>A0A1E3X4E4_9BACT</name>
<evidence type="ECO:0000313" key="2">
    <source>
        <dbReference type="Proteomes" id="UP000094056"/>
    </source>
</evidence>
<reference evidence="1 2" key="1">
    <citation type="submission" date="2016-07" db="EMBL/GenBank/DDBJ databases">
        <title>Draft genome of Scalindua rubra, obtained from a brine-seawater interface in the Red Sea, sheds light on salt adaptation in anammox bacteria.</title>
        <authorList>
            <person name="Speth D.R."/>
            <person name="Lagkouvardos I."/>
            <person name="Wang Y."/>
            <person name="Qian P.-Y."/>
            <person name="Dutilh B.E."/>
            <person name="Jetten M.S."/>
        </authorList>
    </citation>
    <scope>NUCLEOTIDE SEQUENCE [LARGE SCALE GENOMIC DNA]</scope>
    <source>
        <strain evidence="1">BSI-1</strain>
    </source>
</reference>
<proteinExistence type="predicted"/>
<dbReference type="AlphaFoldDB" id="A0A1E3X4E4"/>
<dbReference type="Proteomes" id="UP000094056">
    <property type="component" value="Unassembled WGS sequence"/>
</dbReference>
<dbReference type="EMBL" id="MAYW01000219">
    <property type="protein sequence ID" value="ODS30477.1"/>
    <property type="molecule type" value="Genomic_DNA"/>
</dbReference>